<dbReference type="GeneTree" id="ENSGT00390000010075"/>
<dbReference type="PANTHER" id="PTHR35253:SF1">
    <property type="entry name" value="COILED-COIL DOMAIN-CONTAINING PROTEIN 152"/>
    <property type="match status" value="1"/>
</dbReference>
<reference evidence="2" key="1">
    <citation type="submission" date="2025-08" db="UniProtKB">
        <authorList>
            <consortium name="Ensembl"/>
        </authorList>
    </citation>
    <scope>IDENTIFICATION</scope>
</reference>
<dbReference type="Proteomes" id="UP000694391">
    <property type="component" value="Unplaced"/>
</dbReference>
<keyword evidence="3" id="KW-1185">Reference proteome</keyword>
<dbReference type="Ensembl" id="ENSCAFT00020016828.1">
    <property type="protein sequence ID" value="ENSCAFP00020014472.1"/>
    <property type="gene ID" value="ENSCAFG00020011688.1"/>
</dbReference>
<evidence type="ECO:0000313" key="2">
    <source>
        <dbReference type="Ensembl" id="ENSCAFP00020014472.1"/>
    </source>
</evidence>
<organism evidence="2 3">
    <name type="scientific">Canis lupus dingo</name>
    <name type="common">dingo</name>
    <dbReference type="NCBI Taxonomy" id="286419"/>
    <lineage>
        <taxon>Eukaryota</taxon>
        <taxon>Metazoa</taxon>
        <taxon>Chordata</taxon>
        <taxon>Craniata</taxon>
        <taxon>Vertebrata</taxon>
        <taxon>Euteleostomi</taxon>
        <taxon>Mammalia</taxon>
        <taxon>Eutheria</taxon>
        <taxon>Laurasiatheria</taxon>
        <taxon>Carnivora</taxon>
        <taxon>Caniformia</taxon>
        <taxon>Canidae</taxon>
        <taxon>Canis</taxon>
    </lineage>
</organism>
<name>A0A8C0KFZ9_CANLU</name>
<sequence length="240" mass="28408">MNQSSEGCMKKISSVNLDKLIHDFSQIEKKMIETSGKNNILDMQLEKTNYLLKVMQTKEVSIKEGENEQLKRNADLMKEKLKSYEQEYQNNIAKLLSEMKIKEEGHKIEIRKLHQDMQEKIESNEEKHKELIEKKELEISELNAKLRTQEKEKQSEIIKLQLEFDAKLARVQTKSKPYPDSTILPQSIYRRKLQHLQEEKNKEIAVLRNTIHDLEQRLSLDKDSQLKPIGTGSYLKRRRF</sequence>
<reference evidence="2" key="2">
    <citation type="submission" date="2025-09" db="UniProtKB">
        <authorList>
            <consortium name="Ensembl"/>
        </authorList>
    </citation>
    <scope>IDENTIFICATION</scope>
</reference>
<evidence type="ECO:0000313" key="3">
    <source>
        <dbReference type="Proteomes" id="UP000694391"/>
    </source>
</evidence>
<accession>A0A8C0KFZ9</accession>
<proteinExistence type="predicted"/>
<keyword evidence="1" id="KW-0175">Coiled coil</keyword>
<evidence type="ECO:0000256" key="1">
    <source>
        <dbReference type="SAM" id="Coils"/>
    </source>
</evidence>
<feature type="coiled-coil region" evidence="1">
    <location>
        <begin position="60"/>
        <end position="163"/>
    </location>
</feature>
<dbReference type="InterPro" id="IPR038827">
    <property type="entry name" value="CCDC152"/>
</dbReference>
<gene>
    <name evidence="2" type="primary">CCDC152</name>
</gene>
<dbReference type="PANTHER" id="PTHR35253">
    <property type="entry name" value="COILED-COIL DOMAIN-CONTAINING PROTEIN 152"/>
    <property type="match status" value="1"/>
</dbReference>
<dbReference type="AlphaFoldDB" id="A0A8C0KFZ9"/>
<protein>
    <submittedName>
        <fullName evidence="2">Coiled-coil domain containing 152</fullName>
    </submittedName>
</protein>